<reference evidence="6 7" key="1">
    <citation type="submission" date="2024-02" db="EMBL/GenBank/DDBJ databases">
        <title>Roseovarius strain W115 nov., isolated from a marine algae.</title>
        <authorList>
            <person name="Lee M.W."/>
            <person name="Lee J.K."/>
            <person name="Kim J.M."/>
            <person name="Choi D.G."/>
            <person name="Baek J.H."/>
            <person name="Bayburt H."/>
            <person name="Jung J.J."/>
            <person name="Han D.M."/>
            <person name="Jeon C.O."/>
        </authorList>
    </citation>
    <scope>NUCLEOTIDE SEQUENCE [LARGE SCALE GENOMIC DNA]</scope>
    <source>
        <strain evidence="6 7">W115</strain>
    </source>
</reference>
<dbReference type="SUPFAM" id="SSF88713">
    <property type="entry name" value="Glycoside hydrolase/deacetylase"/>
    <property type="match status" value="1"/>
</dbReference>
<dbReference type="Pfam" id="PF01522">
    <property type="entry name" value="Polysacc_deac_1"/>
    <property type="match status" value="1"/>
</dbReference>
<evidence type="ECO:0000259" key="5">
    <source>
        <dbReference type="Pfam" id="PF01522"/>
    </source>
</evidence>
<evidence type="ECO:0000313" key="7">
    <source>
        <dbReference type="Proteomes" id="UP001281305"/>
    </source>
</evidence>
<dbReference type="EMBL" id="CP146606">
    <property type="protein sequence ID" value="WYK19886.1"/>
    <property type="molecule type" value="Genomic_DNA"/>
</dbReference>
<dbReference type="Gene3D" id="3.20.20.370">
    <property type="entry name" value="Glycoside hydrolase/deacetylase"/>
    <property type="match status" value="1"/>
</dbReference>
<feature type="domain" description="NodB homology" evidence="5">
    <location>
        <begin position="5"/>
        <end position="118"/>
    </location>
</feature>
<proteinExistence type="inferred from homology"/>
<dbReference type="RefSeq" id="WP_317056582.1">
    <property type="nucleotide sequence ID" value="NZ_CP146606.1"/>
</dbReference>
<evidence type="ECO:0000256" key="1">
    <source>
        <dbReference type="ARBA" id="ARBA00003236"/>
    </source>
</evidence>
<accession>A0ABZ2TJZ2</accession>
<comment type="function">
    <text evidence="1">Is involved in generating a small heat-stable compound (Nod), an acylated oligomer of N-acetylglucosamine, that stimulates mitosis in various plant protoplasts.</text>
</comment>
<dbReference type="Proteomes" id="UP001281305">
    <property type="component" value="Chromosome"/>
</dbReference>
<evidence type="ECO:0000256" key="3">
    <source>
        <dbReference type="ARBA" id="ARBA00020071"/>
    </source>
</evidence>
<comment type="similarity">
    <text evidence="2">Belongs to the polysaccharide deacetylase family.</text>
</comment>
<evidence type="ECO:0000256" key="4">
    <source>
        <dbReference type="ARBA" id="ARBA00032976"/>
    </source>
</evidence>
<organism evidence="6 7">
    <name type="scientific">Roseovarius rhodophyticola</name>
    <dbReference type="NCBI Taxonomy" id="3080827"/>
    <lineage>
        <taxon>Bacteria</taxon>
        <taxon>Pseudomonadati</taxon>
        <taxon>Pseudomonadota</taxon>
        <taxon>Alphaproteobacteria</taxon>
        <taxon>Rhodobacterales</taxon>
        <taxon>Roseobacteraceae</taxon>
        <taxon>Roseovarius</taxon>
    </lineage>
</organism>
<evidence type="ECO:0000256" key="2">
    <source>
        <dbReference type="ARBA" id="ARBA00010973"/>
    </source>
</evidence>
<keyword evidence="7" id="KW-1185">Reference proteome</keyword>
<gene>
    <name evidence="6" type="ORF">RZS32_008610</name>
</gene>
<evidence type="ECO:0000313" key="6">
    <source>
        <dbReference type="EMBL" id="WYK19886.1"/>
    </source>
</evidence>
<dbReference type="InterPro" id="IPR002509">
    <property type="entry name" value="NODB_dom"/>
</dbReference>
<sequence length="228" mass="25654">MPGKLCLTFDDLFVNNWCAARPVFDAYEARVTFCISHLHTATPEQIKGLHLLQRDGHEIAYHTRTHPRLDQYLKRHGLEHWLEHEVDRGVAEHRALGFPARSFACPFHASTSETRKALAERFEVIRTDGPRSIDPDNPGARIYQELPANKCLANLSFADMQHKAFPGWKRQMEFLDLIAETGGTAVFVGHDIRARKTGPGFYSAQKQVARLLEGAVARGISVVSLQDA</sequence>
<protein>
    <recommendedName>
        <fullName evidence="3">Chitooligosaccharide deacetylase</fullName>
    </recommendedName>
    <alternativeName>
        <fullName evidence="4">Nodulation protein B</fullName>
    </alternativeName>
</protein>
<dbReference type="InterPro" id="IPR011330">
    <property type="entry name" value="Glyco_hydro/deAcase_b/a-brl"/>
</dbReference>
<name>A0ABZ2TJZ2_9RHOB</name>